<dbReference type="RefSeq" id="WP_097120172.1">
    <property type="nucleotide sequence ID" value="NZ_OCND01000001.1"/>
</dbReference>
<dbReference type="SUPFAM" id="SSF55961">
    <property type="entry name" value="Bet v1-like"/>
    <property type="match status" value="1"/>
</dbReference>
<name>A0A286CX68_9GAMM</name>
<dbReference type="Proteomes" id="UP000219374">
    <property type="component" value="Unassembled WGS sequence"/>
</dbReference>
<evidence type="ECO:0000256" key="1">
    <source>
        <dbReference type="ARBA" id="ARBA00006817"/>
    </source>
</evidence>
<keyword evidence="4" id="KW-1185">Reference proteome</keyword>
<evidence type="ECO:0000259" key="2">
    <source>
        <dbReference type="Pfam" id="PF08327"/>
    </source>
</evidence>
<protein>
    <submittedName>
        <fullName evidence="3">Uncharacterized conserved protein YndB, AHSA1/START domain</fullName>
    </submittedName>
</protein>
<dbReference type="InterPro" id="IPR013538">
    <property type="entry name" value="ASHA1/2-like_C"/>
</dbReference>
<dbReference type="Gene3D" id="3.30.530.20">
    <property type="match status" value="1"/>
</dbReference>
<reference evidence="3 4" key="1">
    <citation type="submission" date="2017-09" db="EMBL/GenBank/DDBJ databases">
        <authorList>
            <person name="Ehlers B."/>
            <person name="Leendertz F.H."/>
        </authorList>
    </citation>
    <scope>NUCLEOTIDE SEQUENCE [LARGE SCALE GENOMIC DNA]</scope>
    <source>
        <strain evidence="3 4">CGMCC 1.10978</strain>
    </source>
</reference>
<feature type="domain" description="Activator of Hsp90 ATPase homologue 1/2-like C-terminal" evidence="2">
    <location>
        <begin position="11"/>
        <end position="129"/>
    </location>
</feature>
<dbReference type="CDD" id="cd07814">
    <property type="entry name" value="SRPBCC_CalC_Aha1-like"/>
    <property type="match status" value="1"/>
</dbReference>
<proteinExistence type="inferred from homology"/>
<dbReference type="Pfam" id="PF08327">
    <property type="entry name" value="AHSA1"/>
    <property type="match status" value="1"/>
</dbReference>
<gene>
    <name evidence="3" type="ORF">SAMN06296416_101376</name>
</gene>
<dbReference type="AlphaFoldDB" id="A0A286CX68"/>
<dbReference type="InterPro" id="IPR023393">
    <property type="entry name" value="START-like_dom_sf"/>
</dbReference>
<evidence type="ECO:0000313" key="4">
    <source>
        <dbReference type="Proteomes" id="UP000219374"/>
    </source>
</evidence>
<evidence type="ECO:0000313" key="3">
    <source>
        <dbReference type="EMBL" id="SOD50954.1"/>
    </source>
</evidence>
<accession>A0A286CX68</accession>
<sequence>MPDIEHIQYVKTPIAEVYRALTTADGLAEIWTRELAFTAQEGAINEFSFGDEAPTRMEITELVPDKRMVWHCVDSDPEWIGTDVSFELAQSNGRTSVVLRHTGWRELTEFYRSCNYNWAMFLLSLKQYCEDGTGIPFQVRKF</sequence>
<dbReference type="EMBL" id="OCND01000001">
    <property type="protein sequence ID" value="SOD50954.1"/>
    <property type="molecule type" value="Genomic_DNA"/>
</dbReference>
<organism evidence="3 4">
    <name type="scientific">Pseudoxanthomonas wuyuanensis</name>
    <dbReference type="NCBI Taxonomy" id="1073196"/>
    <lineage>
        <taxon>Bacteria</taxon>
        <taxon>Pseudomonadati</taxon>
        <taxon>Pseudomonadota</taxon>
        <taxon>Gammaproteobacteria</taxon>
        <taxon>Lysobacterales</taxon>
        <taxon>Lysobacteraceae</taxon>
        <taxon>Pseudoxanthomonas</taxon>
    </lineage>
</organism>
<comment type="similarity">
    <text evidence="1">Belongs to the AHA1 family.</text>
</comment>
<dbReference type="OrthoDB" id="287565at2"/>